<dbReference type="RefSeq" id="WP_146812131.1">
    <property type="nucleotide sequence ID" value="NZ_BJXX01000192.1"/>
</dbReference>
<feature type="transmembrane region" description="Helical" evidence="1">
    <location>
        <begin position="221"/>
        <end position="239"/>
    </location>
</feature>
<feature type="transmembrane region" description="Helical" evidence="1">
    <location>
        <begin position="175"/>
        <end position="193"/>
    </location>
</feature>
<feature type="transmembrane region" description="Helical" evidence="1">
    <location>
        <begin position="106"/>
        <end position="130"/>
    </location>
</feature>
<organism evidence="2 3">
    <name type="scientific">Aneurinibacillus danicus</name>
    <dbReference type="NCBI Taxonomy" id="267746"/>
    <lineage>
        <taxon>Bacteria</taxon>
        <taxon>Bacillati</taxon>
        <taxon>Bacillota</taxon>
        <taxon>Bacilli</taxon>
        <taxon>Bacillales</taxon>
        <taxon>Paenibacillaceae</taxon>
        <taxon>Aneurinibacillus group</taxon>
        <taxon>Aneurinibacillus</taxon>
    </lineage>
</organism>
<feature type="transmembrane region" description="Helical" evidence="1">
    <location>
        <begin position="65"/>
        <end position="85"/>
    </location>
</feature>
<dbReference type="PANTHER" id="PTHR37305">
    <property type="entry name" value="INTEGRAL MEMBRANE PROTEIN-RELATED"/>
    <property type="match status" value="1"/>
</dbReference>
<keyword evidence="1" id="KW-0812">Transmembrane</keyword>
<dbReference type="EMBL" id="BJXX01000192">
    <property type="protein sequence ID" value="GEN36491.1"/>
    <property type="molecule type" value="Genomic_DNA"/>
</dbReference>
<keyword evidence="1" id="KW-0472">Membrane</keyword>
<dbReference type="CDD" id="cd21809">
    <property type="entry name" value="ABC-2_lan_permease-like"/>
    <property type="match status" value="1"/>
</dbReference>
<sequence>MSRMAVFTTELYKQKNGVMWWLVFGGPLLIAALVFIDVRVRYDYLLTKSEQADLGPWGVMLGELVYLWAMFMPIGITLIAAIVHYREFSENAWKHLLSLPVTRRSVYLSKWLLIVLFTYSAVIVLMLALFAIGKLLGFSEPFPSDLYGEYVLYQAIGALGIVSFQHWISSRFQNVMAPIVIGVGLSVCAIFLGQSEVLSFFPHAVILYAIPFEDVANNRPVWSGLIAGPLLLGLGMLEFRRRDIV</sequence>
<evidence type="ECO:0000313" key="3">
    <source>
        <dbReference type="Proteomes" id="UP000321157"/>
    </source>
</evidence>
<gene>
    <name evidence="2" type="ORF">ADA01nite_39510</name>
</gene>
<feature type="transmembrane region" description="Helical" evidence="1">
    <location>
        <begin position="150"/>
        <end position="168"/>
    </location>
</feature>
<reference evidence="2 3" key="1">
    <citation type="submission" date="2019-07" db="EMBL/GenBank/DDBJ databases">
        <title>Whole genome shotgun sequence of Aneurinibacillus danicus NBRC 102444.</title>
        <authorList>
            <person name="Hosoyama A."/>
            <person name="Uohara A."/>
            <person name="Ohji S."/>
            <person name="Ichikawa N."/>
        </authorList>
    </citation>
    <scope>NUCLEOTIDE SEQUENCE [LARGE SCALE GENOMIC DNA]</scope>
    <source>
        <strain evidence="2 3">NBRC 102444</strain>
    </source>
</reference>
<dbReference type="OrthoDB" id="3190532at2"/>
<feature type="transmembrane region" description="Helical" evidence="1">
    <location>
        <begin position="18"/>
        <end position="36"/>
    </location>
</feature>
<dbReference type="PANTHER" id="PTHR37305:SF1">
    <property type="entry name" value="MEMBRANE PROTEIN"/>
    <property type="match status" value="1"/>
</dbReference>
<accession>A0A511VDI8</accession>
<protein>
    <recommendedName>
        <fullName evidence="4">ABC transporter permease</fullName>
    </recommendedName>
</protein>
<evidence type="ECO:0000256" key="1">
    <source>
        <dbReference type="SAM" id="Phobius"/>
    </source>
</evidence>
<evidence type="ECO:0000313" key="2">
    <source>
        <dbReference type="EMBL" id="GEN36491.1"/>
    </source>
</evidence>
<comment type="caution">
    <text evidence="2">The sequence shown here is derived from an EMBL/GenBank/DDBJ whole genome shotgun (WGS) entry which is preliminary data.</text>
</comment>
<keyword evidence="3" id="KW-1185">Reference proteome</keyword>
<dbReference type="Pfam" id="PF12730">
    <property type="entry name" value="ABC2_membrane_4"/>
    <property type="match status" value="1"/>
</dbReference>
<evidence type="ECO:0008006" key="4">
    <source>
        <dbReference type="Google" id="ProtNLM"/>
    </source>
</evidence>
<keyword evidence="1" id="KW-1133">Transmembrane helix</keyword>
<proteinExistence type="predicted"/>
<dbReference type="AlphaFoldDB" id="A0A511VDI8"/>
<dbReference type="Proteomes" id="UP000321157">
    <property type="component" value="Unassembled WGS sequence"/>
</dbReference>
<name>A0A511VDI8_9BACL</name>